<keyword evidence="1" id="KW-0472">Membrane</keyword>
<proteinExistence type="predicted"/>
<keyword evidence="1" id="KW-1133">Transmembrane helix</keyword>
<gene>
    <name evidence="2" type="ORF">MOC_2913</name>
</gene>
<protein>
    <submittedName>
        <fullName evidence="2">Protein of unassigned function</fullName>
    </submittedName>
</protein>
<name>A0A089NXV3_9HYPH</name>
<dbReference type="HOGENOM" id="CLU_3137605_0_0_5"/>
<evidence type="ECO:0000256" key="1">
    <source>
        <dbReference type="SAM" id="Phobius"/>
    </source>
</evidence>
<evidence type="ECO:0000313" key="2">
    <source>
        <dbReference type="EMBL" id="AIQ90668.1"/>
    </source>
</evidence>
<dbReference type="KEGG" id="mor:MOC_2913"/>
<keyword evidence="1" id="KW-0812">Transmembrane</keyword>
<evidence type="ECO:0000313" key="3">
    <source>
        <dbReference type="Proteomes" id="UP000029492"/>
    </source>
</evidence>
<accession>A0A089NXV3</accession>
<feature type="transmembrane region" description="Helical" evidence="1">
    <location>
        <begin position="20"/>
        <end position="38"/>
    </location>
</feature>
<dbReference type="EMBL" id="CP003811">
    <property type="protein sequence ID" value="AIQ90668.1"/>
    <property type="molecule type" value="Genomic_DNA"/>
</dbReference>
<dbReference type="AlphaFoldDB" id="A0A089NXV3"/>
<dbReference type="Proteomes" id="UP000029492">
    <property type="component" value="Chromosome"/>
</dbReference>
<dbReference type="STRING" id="693986.MOC_2913"/>
<reference evidence="2 3" key="1">
    <citation type="journal article" date="2014" name="PLoS ONE">
        <title>Genome Information of Methylobacterium oryzae, a Plant-Probiotic Methylotroph in the Phyllosphere.</title>
        <authorList>
            <person name="Kwak M.J."/>
            <person name="Jeong H."/>
            <person name="Madhaiyan M."/>
            <person name="Lee Y."/>
            <person name="Sa T.M."/>
            <person name="Oh T.K."/>
            <person name="Kim J.F."/>
        </authorList>
    </citation>
    <scope>NUCLEOTIDE SEQUENCE [LARGE SCALE GENOMIC DNA]</scope>
    <source>
        <strain evidence="2 3">CBMB20</strain>
    </source>
</reference>
<sequence>MAAASEWLTARRPSPPGSPIVRPGTLLSAIAAVLHVILKRVADGVVPKG</sequence>
<keyword evidence="3" id="KW-1185">Reference proteome</keyword>
<organism evidence="2 3">
    <name type="scientific">Methylobacterium oryzae CBMB20</name>
    <dbReference type="NCBI Taxonomy" id="693986"/>
    <lineage>
        <taxon>Bacteria</taxon>
        <taxon>Pseudomonadati</taxon>
        <taxon>Pseudomonadota</taxon>
        <taxon>Alphaproteobacteria</taxon>
        <taxon>Hyphomicrobiales</taxon>
        <taxon>Methylobacteriaceae</taxon>
        <taxon>Methylobacterium</taxon>
    </lineage>
</organism>